<dbReference type="KEGG" id="pfd:PFDG_00622"/>
<organism evidence="2 3">
    <name type="scientific">Plasmodium falciparum (isolate Dd2)</name>
    <dbReference type="NCBI Taxonomy" id="57267"/>
    <lineage>
        <taxon>Eukaryota</taxon>
        <taxon>Sar</taxon>
        <taxon>Alveolata</taxon>
        <taxon>Apicomplexa</taxon>
        <taxon>Aconoidasida</taxon>
        <taxon>Haemosporida</taxon>
        <taxon>Plasmodiidae</taxon>
        <taxon>Plasmodium</taxon>
        <taxon>Plasmodium (Laverania)</taxon>
    </lineage>
</organism>
<evidence type="ECO:0000256" key="1">
    <source>
        <dbReference type="SAM" id="Phobius"/>
    </source>
</evidence>
<feature type="transmembrane region" description="Helical" evidence="1">
    <location>
        <begin position="200"/>
        <end position="217"/>
    </location>
</feature>
<name>A0A0L7LXE7_PLAF4</name>
<accession>A0A0L7LXE7</accession>
<dbReference type="AlphaFoldDB" id="A0A0L7LXE7"/>
<protein>
    <submittedName>
        <fullName evidence="2">Uncharacterized protein</fullName>
    </submittedName>
</protein>
<keyword evidence="1" id="KW-1133">Transmembrane helix</keyword>
<keyword evidence="1" id="KW-0472">Membrane</keyword>
<feature type="transmembrane region" description="Helical" evidence="1">
    <location>
        <begin position="154"/>
        <end position="180"/>
    </location>
</feature>
<dbReference type="Proteomes" id="UP000054282">
    <property type="component" value="Unassembled WGS sequence"/>
</dbReference>
<gene>
    <name evidence="2" type="ORF">PFDG_00622</name>
</gene>
<keyword evidence="1" id="KW-0812">Transmembrane</keyword>
<evidence type="ECO:0000313" key="3">
    <source>
        <dbReference type="Proteomes" id="UP000054282"/>
    </source>
</evidence>
<reference evidence="3" key="2">
    <citation type="submission" date="2006-09" db="EMBL/GenBank/DDBJ databases">
        <title>The genome sequence of Plasmodium falciparum Dd2.</title>
        <authorList>
            <consortium name="The Broad Institute Genome Sequencing Platform"/>
            <person name="Birren B."/>
            <person name="Lander E."/>
            <person name="Galagan J."/>
            <person name="Nusbaum C."/>
            <person name="Devon K."/>
            <person name="Henn M."/>
            <person name="Jaffe D."/>
            <person name="Butler J."/>
            <person name="Alvarez P."/>
            <person name="Gnerre S."/>
            <person name="Grabherr M."/>
            <person name="Kleber M."/>
            <person name="Mauceli E."/>
            <person name="Brockman W."/>
            <person name="MacCallum I.A."/>
            <person name="Rounsley S."/>
            <person name="Young S."/>
            <person name="LaButti K."/>
            <person name="Pushparaj V."/>
            <person name="DeCaprio D."/>
            <person name="Crawford M."/>
            <person name="Koehrsen M."/>
            <person name="Engels R."/>
            <person name="Montgomery P."/>
            <person name="Pearson M."/>
            <person name="Howarth C."/>
            <person name="Larson L."/>
            <person name="Luoma S."/>
            <person name="White J."/>
            <person name="Kodira C."/>
            <person name="Zeng Q."/>
            <person name="O'Leary S."/>
            <person name="Yandava C."/>
            <person name="Alvarado L."/>
            <person name="Wirth D."/>
            <person name="Volkman S."/>
            <person name="Hartl D."/>
        </authorList>
    </citation>
    <scope>NUCLEOTIDE SEQUENCE [LARGE SCALE GENOMIC DNA]</scope>
</reference>
<reference evidence="3" key="1">
    <citation type="submission" date="2006-09" db="EMBL/GenBank/DDBJ databases">
        <title>Annotation of Plasmodium falciparum Dd2.</title>
        <authorList>
            <consortium name="The Broad Institute Genome Sequencing Platform"/>
            <person name="Volkman S.K."/>
            <person name="Neafsey D.E."/>
            <person name="Dash A.P."/>
            <person name="Chitnis C.E."/>
            <person name="Hartl D.L."/>
            <person name="Young S.K."/>
            <person name="Zeng Q."/>
            <person name="Koehrsen M."/>
            <person name="Alvarado L."/>
            <person name="Berlin A."/>
            <person name="Borenstein D."/>
            <person name="Chapman S.B."/>
            <person name="Chen Z."/>
            <person name="Engels R."/>
            <person name="Freedman E."/>
            <person name="Gellesch M."/>
            <person name="Goldberg J."/>
            <person name="Griggs A."/>
            <person name="Gujja S."/>
            <person name="Heilman E.R."/>
            <person name="Heiman D.I."/>
            <person name="Howarth C."/>
            <person name="Jen D."/>
            <person name="Larson L."/>
            <person name="Mehta T."/>
            <person name="Neiman D."/>
            <person name="Park D."/>
            <person name="Pearson M."/>
            <person name="Roberts A."/>
            <person name="Saif S."/>
            <person name="Shea T."/>
            <person name="Shenoy N."/>
            <person name="Sisk P."/>
            <person name="Stolte C."/>
            <person name="Sykes S."/>
            <person name="Walk T."/>
            <person name="White J."/>
            <person name="Yandava C."/>
            <person name="Haas B."/>
            <person name="Henn M.R."/>
            <person name="Nusbaum C."/>
            <person name="Birren B."/>
        </authorList>
    </citation>
    <scope>NUCLEOTIDE SEQUENCE [LARGE SCALE GENOMIC DNA]</scope>
</reference>
<dbReference type="OrthoDB" id="371788at2759"/>
<dbReference type="EMBL" id="DS016120">
    <property type="protein sequence ID" value="KOB85336.1"/>
    <property type="molecule type" value="Genomic_DNA"/>
</dbReference>
<proteinExistence type="predicted"/>
<sequence>MYNFCLKQNGLSNDEFNSHITYFLINKKMKKYKKKYRYISKKKIDTNEKNDDNNNINVCDSKNYKGTKNFDDTTNNILNKQNESLDNLKKNMYLSKNNYDNQLSSYKNTKQNKTNINEKYNNNNIIMNYLTWKKCLYYIYKIKKYTRKIETHEGLYISSMLYINIYLCQIFFILLNILRINNTNIYTNIHFDIRKNNLDYFYLLILLNFYSLFYILISDQKYILHERNDTYISQNIDTNDQIANVCVTNIYNNYYICENNHIFNKCMLTFGCIYKNHIILPTIYLLHDINDKLFPINNDHILSYNLQYELDYIYFCSFCYNFITTQNSFYKKFFLFNQCPFCNHELNIL</sequence>
<evidence type="ECO:0000313" key="2">
    <source>
        <dbReference type="EMBL" id="KOB85336.1"/>
    </source>
</evidence>